<protein>
    <submittedName>
        <fullName evidence="4">Alpha-1,2-fucosyltransferase</fullName>
    </submittedName>
</protein>
<evidence type="ECO:0000313" key="4">
    <source>
        <dbReference type="EMBL" id="MFC5297331.1"/>
    </source>
</evidence>
<evidence type="ECO:0000256" key="3">
    <source>
        <dbReference type="SAM" id="MobiDB-lite"/>
    </source>
</evidence>
<accession>A0ABW0FFG0</accession>
<dbReference type="EMBL" id="JBHSLN010000020">
    <property type="protein sequence ID" value="MFC5297331.1"/>
    <property type="molecule type" value="Genomic_DNA"/>
</dbReference>
<gene>
    <name evidence="4" type="ORF">ACFPK8_07390</name>
</gene>
<dbReference type="InterPro" id="IPR002516">
    <property type="entry name" value="Glyco_trans_11"/>
</dbReference>
<dbReference type="Pfam" id="PF01531">
    <property type="entry name" value="Glyco_transf_11"/>
    <property type="match status" value="1"/>
</dbReference>
<reference evidence="5" key="1">
    <citation type="journal article" date="2019" name="Int. J. Syst. Evol. Microbiol.">
        <title>The Global Catalogue of Microorganisms (GCM) 10K type strain sequencing project: providing services to taxonomists for standard genome sequencing and annotation.</title>
        <authorList>
            <consortium name="The Broad Institute Genomics Platform"/>
            <consortium name="The Broad Institute Genome Sequencing Center for Infectious Disease"/>
            <person name="Wu L."/>
            <person name="Ma J."/>
        </authorList>
    </citation>
    <scope>NUCLEOTIDE SEQUENCE [LARGE SCALE GENOMIC DNA]</scope>
    <source>
        <strain evidence="5">CGMCC 1.16455</strain>
    </source>
</reference>
<keyword evidence="5" id="KW-1185">Reference proteome</keyword>
<dbReference type="Proteomes" id="UP001595937">
    <property type="component" value="Unassembled WGS sequence"/>
</dbReference>
<evidence type="ECO:0000313" key="5">
    <source>
        <dbReference type="Proteomes" id="UP001595937"/>
    </source>
</evidence>
<proteinExistence type="predicted"/>
<evidence type="ECO:0000256" key="1">
    <source>
        <dbReference type="ARBA" id="ARBA00022676"/>
    </source>
</evidence>
<comment type="caution">
    <text evidence="4">The sequence shown here is derived from an EMBL/GenBank/DDBJ whole genome shotgun (WGS) entry which is preliminary data.</text>
</comment>
<keyword evidence="1" id="KW-0328">Glycosyltransferase</keyword>
<evidence type="ECO:0000256" key="2">
    <source>
        <dbReference type="ARBA" id="ARBA00022679"/>
    </source>
</evidence>
<dbReference type="RefSeq" id="WP_343924213.1">
    <property type="nucleotide sequence ID" value="NZ_BAAAIR010000038.1"/>
</dbReference>
<dbReference type="GeneID" id="303297504"/>
<name>A0ABW0FFG0_9MICO</name>
<sequence length="259" mass="29086">MQFTPDAVRGGNILYYWQWAYLGQLAGDRRSVLRTDHMDAWLEEFPVLESLTVSRADVSPLDQRAFATRHHFGSSFTAEENRLFSRWLLDGSPSFESRVEAARRVITDRTCVINVRRGDYYSIPEFRAEFGLDIRAHVSQAVEILVRSGRAPEGVLIVSDDLGWCRDNLQDTLPGGFRSLPHRTSLFDDLAALVASRTLVLANSTFSYWGSHLAAALRDDHVAVAPPYHQRVAAGPPVDDLFDPRWERTSLPADSEGPA</sequence>
<feature type="region of interest" description="Disordered" evidence="3">
    <location>
        <begin position="235"/>
        <end position="259"/>
    </location>
</feature>
<organism evidence="4 5">
    <name type="scientific">Brachybacterium tyrofermentans</name>
    <dbReference type="NCBI Taxonomy" id="47848"/>
    <lineage>
        <taxon>Bacteria</taxon>
        <taxon>Bacillati</taxon>
        <taxon>Actinomycetota</taxon>
        <taxon>Actinomycetes</taxon>
        <taxon>Micrococcales</taxon>
        <taxon>Dermabacteraceae</taxon>
        <taxon>Brachybacterium</taxon>
    </lineage>
</organism>
<keyword evidence="2" id="KW-0808">Transferase</keyword>